<dbReference type="PANTHER" id="PTHR11102:SF160">
    <property type="entry name" value="ERAD-ASSOCIATED E3 UBIQUITIN-PROTEIN LIGASE COMPONENT HRD3"/>
    <property type="match status" value="1"/>
</dbReference>
<dbReference type="Proteomes" id="UP000737171">
    <property type="component" value="Unassembled WGS sequence"/>
</dbReference>
<dbReference type="InterPro" id="IPR050767">
    <property type="entry name" value="Sel1_AlgK"/>
</dbReference>
<evidence type="ECO:0000313" key="2">
    <source>
        <dbReference type="Proteomes" id="UP000737171"/>
    </source>
</evidence>
<reference evidence="1 2" key="1">
    <citation type="submission" date="2020-05" db="EMBL/GenBank/DDBJ databases">
        <title>Aquincola sp. isolate from soil.</title>
        <authorList>
            <person name="Han J."/>
            <person name="Kim D.-U."/>
        </authorList>
    </citation>
    <scope>NUCLEOTIDE SEQUENCE [LARGE SCALE GENOMIC DNA]</scope>
    <source>
        <strain evidence="1 2">S2</strain>
    </source>
</reference>
<dbReference type="RefSeq" id="WP_173123721.1">
    <property type="nucleotide sequence ID" value="NZ_JABRWJ010000004.1"/>
</dbReference>
<evidence type="ECO:0008006" key="3">
    <source>
        <dbReference type="Google" id="ProtNLM"/>
    </source>
</evidence>
<proteinExistence type="predicted"/>
<evidence type="ECO:0000313" key="1">
    <source>
        <dbReference type="EMBL" id="NRF68245.1"/>
    </source>
</evidence>
<sequence>MRRQDIQLLALARQGDAAARREVGRRYLLGADGFPRHVASGLEYLQRDDPAAARIIAESLPLAELLLQQLEPALERAAQAGSALAQSRLAAWHALRDGSDPSPWQRSADAADLQLPAVALLAARHALATAPLAQLARCLNTAFALAGEGDDAARAGELAALVVEAVKRAEAEQHPLDGIAPQALLDSLEQRAMQNDRVAAYALGRGLCGIDCAAFGPEVFADHQNMRRGAAFLLRAADAGQDEAWLHLYRLHADHRLSVANPQMARFFLEKAATRGQAEAQRKLGALLLREATALPESEQAIHWLHLAAAQGDAPARELLDSLVLPVPHSDEDATTAIEQVRRSDPWLAIRLQLARVFGLTRLEALSVDPAEGLRPWGLVVGRNPFITQARLAAPRAIPALSAAALDAARQAASFFGQARADAQGAEGDLRKRSARLRRAFERLGLDDSMFFAEATSMTLEALRLGPKWAFRARQPLRLALAA</sequence>
<protein>
    <recommendedName>
        <fullName evidence="3">Sel1 repeat family protein</fullName>
    </recommendedName>
</protein>
<dbReference type="PANTHER" id="PTHR11102">
    <property type="entry name" value="SEL-1-LIKE PROTEIN"/>
    <property type="match status" value="1"/>
</dbReference>
<keyword evidence="2" id="KW-1185">Reference proteome</keyword>
<organism evidence="1 2">
    <name type="scientific">Pseudaquabacterium terrae</name>
    <dbReference type="NCBI Taxonomy" id="2732868"/>
    <lineage>
        <taxon>Bacteria</taxon>
        <taxon>Pseudomonadati</taxon>
        <taxon>Pseudomonadota</taxon>
        <taxon>Betaproteobacteria</taxon>
        <taxon>Burkholderiales</taxon>
        <taxon>Sphaerotilaceae</taxon>
        <taxon>Pseudaquabacterium</taxon>
    </lineage>
</organism>
<accession>A0ABX2EI15</accession>
<dbReference type="EMBL" id="JABRWJ010000004">
    <property type="protein sequence ID" value="NRF68245.1"/>
    <property type="molecule type" value="Genomic_DNA"/>
</dbReference>
<name>A0ABX2EI15_9BURK</name>
<dbReference type="SUPFAM" id="SSF81901">
    <property type="entry name" value="HCP-like"/>
    <property type="match status" value="1"/>
</dbReference>
<comment type="caution">
    <text evidence="1">The sequence shown here is derived from an EMBL/GenBank/DDBJ whole genome shotgun (WGS) entry which is preliminary data.</text>
</comment>
<gene>
    <name evidence="1" type="ORF">HLB44_14725</name>
</gene>
<dbReference type="Gene3D" id="1.25.40.10">
    <property type="entry name" value="Tetratricopeptide repeat domain"/>
    <property type="match status" value="1"/>
</dbReference>
<dbReference type="InterPro" id="IPR011990">
    <property type="entry name" value="TPR-like_helical_dom_sf"/>
</dbReference>